<keyword evidence="1" id="KW-1133">Transmembrane helix</keyword>
<keyword evidence="3" id="KW-1185">Reference proteome</keyword>
<keyword evidence="1" id="KW-0472">Membrane</keyword>
<evidence type="ECO:0000313" key="2">
    <source>
        <dbReference type="EMBL" id="CAL8132586.1"/>
    </source>
</evidence>
<comment type="caution">
    <text evidence="2">The sequence shown here is derived from an EMBL/GenBank/DDBJ whole genome shotgun (WGS) entry which is preliminary data.</text>
</comment>
<protein>
    <submittedName>
        <fullName evidence="2">Uncharacterized protein</fullName>
    </submittedName>
</protein>
<feature type="transmembrane region" description="Helical" evidence="1">
    <location>
        <begin position="136"/>
        <end position="155"/>
    </location>
</feature>
<evidence type="ECO:0000313" key="3">
    <source>
        <dbReference type="Proteomes" id="UP001642540"/>
    </source>
</evidence>
<gene>
    <name evidence="2" type="ORF">ODALV1_LOCUS24667</name>
</gene>
<feature type="transmembrane region" description="Helical" evidence="1">
    <location>
        <begin position="88"/>
        <end position="109"/>
    </location>
</feature>
<sequence length="207" mass="23426">MRGLRELFNKRSATAPPTCPRKAKYYFLHCAFVGSVLLVIFLLANAIIARNVRNSFELAVEEQSNGWDMAYQGGKADKVVTNFHIAELLNIGFIFVAIHCHYLSLKWAIYQVKNGRAFEQPIWINGFFRHHAITRLILLMTLLMLIPLGVAAPLTATPLCIWIFLGASYSFSLACLISSLELVIEIKNLEEQSEDWILRERIGNGNV</sequence>
<name>A0ABP1RPL8_9HEXA</name>
<keyword evidence="1" id="KW-0812">Transmembrane</keyword>
<evidence type="ECO:0000256" key="1">
    <source>
        <dbReference type="SAM" id="Phobius"/>
    </source>
</evidence>
<dbReference type="Proteomes" id="UP001642540">
    <property type="component" value="Unassembled WGS sequence"/>
</dbReference>
<organism evidence="2 3">
    <name type="scientific">Orchesella dallaii</name>
    <dbReference type="NCBI Taxonomy" id="48710"/>
    <lineage>
        <taxon>Eukaryota</taxon>
        <taxon>Metazoa</taxon>
        <taxon>Ecdysozoa</taxon>
        <taxon>Arthropoda</taxon>
        <taxon>Hexapoda</taxon>
        <taxon>Collembola</taxon>
        <taxon>Entomobryomorpha</taxon>
        <taxon>Entomobryoidea</taxon>
        <taxon>Orchesellidae</taxon>
        <taxon>Orchesellinae</taxon>
        <taxon>Orchesella</taxon>
    </lineage>
</organism>
<feature type="transmembrane region" description="Helical" evidence="1">
    <location>
        <begin position="26"/>
        <end position="48"/>
    </location>
</feature>
<proteinExistence type="predicted"/>
<reference evidence="2 3" key="1">
    <citation type="submission" date="2024-08" db="EMBL/GenBank/DDBJ databases">
        <authorList>
            <person name="Cucini C."/>
            <person name="Frati F."/>
        </authorList>
    </citation>
    <scope>NUCLEOTIDE SEQUENCE [LARGE SCALE GENOMIC DNA]</scope>
</reference>
<accession>A0ABP1RPL8</accession>
<dbReference type="EMBL" id="CAXLJM020000092">
    <property type="protein sequence ID" value="CAL8132586.1"/>
    <property type="molecule type" value="Genomic_DNA"/>
</dbReference>
<feature type="transmembrane region" description="Helical" evidence="1">
    <location>
        <begin position="161"/>
        <end position="184"/>
    </location>
</feature>